<protein>
    <recommendedName>
        <fullName evidence="2">FAS1 domain-containing protein</fullName>
    </recommendedName>
</protein>
<dbReference type="InterPro" id="IPR038377">
    <property type="entry name" value="Na/Glc_symporter_sf"/>
</dbReference>
<dbReference type="Pfam" id="PF02469">
    <property type="entry name" value="Fasciclin"/>
    <property type="match status" value="3"/>
</dbReference>
<dbReference type="PANTHER" id="PTHR46154">
    <property type="match status" value="1"/>
</dbReference>
<organism evidence="3 4">
    <name type="scientific">Polarella glacialis</name>
    <name type="common">Dinoflagellate</name>
    <dbReference type="NCBI Taxonomy" id="89957"/>
    <lineage>
        <taxon>Eukaryota</taxon>
        <taxon>Sar</taxon>
        <taxon>Alveolata</taxon>
        <taxon>Dinophyceae</taxon>
        <taxon>Suessiales</taxon>
        <taxon>Suessiaceae</taxon>
        <taxon>Polarella</taxon>
    </lineage>
</organism>
<evidence type="ECO:0000313" key="4">
    <source>
        <dbReference type="Proteomes" id="UP000626109"/>
    </source>
</evidence>
<evidence type="ECO:0000256" key="1">
    <source>
        <dbReference type="ARBA" id="ARBA00022448"/>
    </source>
</evidence>
<name>A0A813G762_POLGL</name>
<sequence length="1023" mass="107551">QQLWLFNPRLEASSCWSTAPPAAFRGSALASVATGVLPPSAVADASAPSSVNLVGLTAVGATLAAAASTSRRGQKVVEKSGRTAVVARRAETIAATAIANGNFTILVKALQKAGLVATVSGKSPYTVFAPIDAAFADLLKELGCSAEQLLANPDLDSILLYHVVGGSTMSSSLKDGQKVTTAQSGQLAVQIAGGKVKVGRATVTAADIEFSNGVIHVIDKVLRPPFSLLMCFHPVLLLGDAVQGGLRHRRLLLFFGSYIQNDGACYSSSTTALTMTPARALSKVMGSSGAFILLLQLFMAVTSTGSAEIIAVSSILTYDIYYTCLNPELKGRRDGLRLIFQQAVLPVFMVSPYTVFAPIDAAFADLLKELGCSAEQLLANPDLNSILLYHVVGGSAMSSSLKDGQKVTTAQSGQLAVQIAGGKVKVGRATVTAADIECSNGASIQSFFSATQSKEVMGSSGAFILLLQLFMAVTSTGSAEIIAVSSILTYDIYYTCLNPELKGRREGLRLIFQQAVLPVFMASPYTVFAPIDAAFADLLKELGCSAEQLLANPDLKSILLYHVVGGSTMSSSLKDGQKVTTAQSGQLAVQIAGGKVKVGRATVTAADIECSNGVIHVIDKSKEDFGTGGYFSSLGSYIQNDGACYSSTYISAAASGAGLTPARFLSKVMGSSGAFILLLQLFMTVTSTGSAEIIAVSSILTYDIYYTYVNPELVGTASVSSFSRLFCMQRRDSCHRQSPTATFFSSYVRTTVIFLMPIIFSFTVYASPGDSIGLYGSPIQGGPRHRRYFSSLGSYIQNNGACYSSRTTALEKSCSFKKLAKDEWCCSSDVAVTGDGHHCRASTKDFIDVSETQHFESSECDFAAGERCVTSFLTMGSPSGLLFGITNIVGNFGTVFVDQSYWQSAVAANPKSAVKGFLIGGLVGFAAPFCRATTTGLAGRALTMHPELWPAYISAAASGAGLTPARVLSKVMGSSGAFILLLQLFMAVTSTGSAEIIAVSSILTYDIYYTYVNPDSRAVRTAS</sequence>
<dbReference type="SMART" id="SM00554">
    <property type="entry name" value="FAS1"/>
    <property type="match status" value="3"/>
</dbReference>
<evidence type="ECO:0000259" key="2">
    <source>
        <dbReference type="PROSITE" id="PS50213"/>
    </source>
</evidence>
<gene>
    <name evidence="3" type="ORF">PGLA2088_LOCUS2</name>
</gene>
<dbReference type="InterPro" id="IPR036378">
    <property type="entry name" value="FAS1_dom_sf"/>
</dbReference>
<dbReference type="Gene3D" id="2.30.180.10">
    <property type="entry name" value="FAS1 domain"/>
    <property type="match status" value="3"/>
</dbReference>
<proteinExistence type="predicted"/>
<evidence type="ECO:0000313" key="3">
    <source>
        <dbReference type="EMBL" id="CAE8622131.1"/>
    </source>
</evidence>
<dbReference type="FunFam" id="2.30.180.10:FF:000032">
    <property type="entry name" value="Fasciclin domain-containing protein, putative"/>
    <property type="match status" value="2"/>
</dbReference>
<feature type="domain" description="FAS1" evidence="2">
    <location>
        <begin position="481"/>
        <end position="622"/>
    </location>
</feature>
<feature type="non-terminal residue" evidence="3">
    <location>
        <position position="1023"/>
    </location>
</feature>
<dbReference type="Proteomes" id="UP000626109">
    <property type="component" value="Unassembled WGS sequence"/>
</dbReference>
<feature type="domain" description="FAS1" evidence="2">
    <location>
        <begin position="309"/>
        <end position="450"/>
    </location>
</feature>
<dbReference type="InterPro" id="IPR000782">
    <property type="entry name" value="FAS1_domain"/>
</dbReference>
<dbReference type="PANTHER" id="PTHR46154:SF4">
    <property type="entry name" value="UREA ACTIVE TRANSPORTER"/>
    <property type="match status" value="1"/>
</dbReference>
<dbReference type="InterPro" id="IPR031155">
    <property type="entry name" value="DUR"/>
</dbReference>
<comment type="caution">
    <text evidence="3">The sequence shown here is derived from an EMBL/GenBank/DDBJ whole genome shotgun (WGS) entry which is preliminary data.</text>
</comment>
<reference evidence="3" key="1">
    <citation type="submission" date="2021-02" db="EMBL/GenBank/DDBJ databases">
        <authorList>
            <person name="Dougan E. K."/>
            <person name="Rhodes N."/>
            <person name="Thang M."/>
            <person name="Chan C."/>
        </authorList>
    </citation>
    <scope>NUCLEOTIDE SEQUENCE</scope>
</reference>
<keyword evidence="1" id="KW-0813">Transport</keyword>
<dbReference type="GO" id="GO:0005886">
    <property type="term" value="C:plasma membrane"/>
    <property type="evidence" value="ECO:0007669"/>
    <property type="project" value="TreeGrafter"/>
</dbReference>
<dbReference type="PROSITE" id="PS50213">
    <property type="entry name" value="FAS1"/>
    <property type="match status" value="3"/>
</dbReference>
<accession>A0A813G762</accession>
<feature type="domain" description="FAS1" evidence="2">
    <location>
        <begin position="90"/>
        <end position="222"/>
    </location>
</feature>
<dbReference type="AlphaFoldDB" id="A0A813G762"/>
<dbReference type="GO" id="GO:0015204">
    <property type="term" value="F:urea transmembrane transporter activity"/>
    <property type="evidence" value="ECO:0007669"/>
    <property type="project" value="InterPro"/>
</dbReference>
<feature type="non-terminal residue" evidence="3">
    <location>
        <position position="1"/>
    </location>
</feature>
<dbReference type="Gene3D" id="1.20.1730.10">
    <property type="entry name" value="Sodium/glucose cotransporter"/>
    <property type="match status" value="2"/>
</dbReference>
<dbReference type="EMBL" id="CAJNNW010000003">
    <property type="protein sequence ID" value="CAE8622131.1"/>
    <property type="molecule type" value="Genomic_DNA"/>
</dbReference>
<dbReference type="SUPFAM" id="SSF82153">
    <property type="entry name" value="FAS1 domain"/>
    <property type="match status" value="3"/>
</dbReference>